<accession>A0AAV5T0X4</accession>
<feature type="non-terminal residue" evidence="1">
    <location>
        <position position="78"/>
    </location>
</feature>
<evidence type="ECO:0000313" key="2">
    <source>
        <dbReference type="Proteomes" id="UP001432027"/>
    </source>
</evidence>
<name>A0AAV5T0X4_9BILA</name>
<feature type="non-terminal residue" evidence="1">
    <location>
        <position position="1"/>
    </location>
</feature>
<protein>
    <submittedName>
        <fullName evidence="1">Uncharacterized protein</fullName>
    </submittedName>
</protein>
<comment type="caution">
    <text evidence="1">The sequence shown here is derived from an EMBL/GenBank/DDBJ whole genome shotgun (WGS) entry which is preliminary data.</text>
</comment>
<dbReference type="AlphaFoldDB" id="A0AAV5T0X4"/>
<keyword evidence="2" id="KW-1185">Reference proteome</keyword>
<dbReference type="EMBL" id="BTSX01000002">
    <property type="protein sequence ID" value="GMS86199.1"/>
    <property type="molecule type" value="Genomic_DNA"/>
</dbReference>
<reference evidence="1" key="1">
    <citation type="submission" date="2023-10" db="EMBL/GenBank/DDBJ databases">
        <title>Genome assembly of Pristionchus species.</title>
        <authorList>
            <person name="Yoshida K."/>
            <person name="Sommer R.J."/>
        </authorList>
    </citation>
    <scope>NUCLEOTIDE SEQUENCE</scope>
    <source>
        <strain evidence="1">RS0144</strain>
    </source>
</reference>
<sequence>SIRLKFVGVLRFQVVLTREAKVGLIDVERIPHVLPVVRGDERGHQRTTSVPPFHRAHDAKHVVYVCRHTIDEEEREAE</sequence>
<organism evidence="1 2">
    <name type="scientific">Pristionchus entomophagus</name>
    <dbReference type="NCBI Taxonomy" id="358040"/>
    <lineage>
        <taxon>Eukaryota</taxon>
        <taxon>Metazoa</taxon>
        <taxon>Ecdysozoa</taxon>
        <taxon>Nematoda</taxon>
        <taxon>Chromadorea</taxon>
        <taxon>Rhabditida</taxon>
        <taxon>Rhabditina</taxon>
        <taxon>Diplogasteromorpha</taxon>
        <taxon>Diplogasteroidea</taxon>
        <taxon>Neodiplogasteridae</taxon>
        <taxon>Pristionchus</taxon>
    </lineage>
</organism>
<gene>
    <name evidence="1" type="ORF">PENTCL1PPCAC_8374</name>
</gene>
<evidence type="ECO:0000313" key="1">
    <source>
        <dbReference type="EMBL" id="GMS86199.1"/>
    </source>
</evidence>
<proteinExistence type="predicted"/>
<dbReference type="Proteomes" id="UP001432027">
    <property type="component" value="Unassembled WGS sequence"/>
</dbReference>